<protein>
    <recommendedName>
        <fullName evidence="4">DUF1496 domain-containing protein</fullName>
    </recommendedName>
</protein>
<evidence type="ECO:0008006" key="4">
    <source>
        <dbReference type="Google" id="ProtNLM"/>
    </source>
</evidence>
<dbReference type="EMBL" id="JAPNMI010000006">
    <property type="protein sequence ID" value="MCY0790532.1"/>
    <property type="molecule type" value="Genomic_DNA"/>
</dbReference>
<accession>A0A9Q4CQT7</accession>
<sequence>MIFKMILSKKIMAVMFVLSVSMAAGAAEKSSWLFVGPYFSGDGVIYCKYVKKGNVMLRKGYPNCPAVIR</sequence>
<name>A0A9Q4CQT7_MORMO</name>
<proteinExistence type="predicted"/>
<dbReference type="AlphaFoldDB" id="A0A9Q4CQT7"/>
<keyword evidence="1" id="KW-0732">Signal</keyword>
<gene>
    <name evidence="2" type="ORF">N0392_12660</name>
</gene>
<dbReference type="RefSeq" id="WP_046893334.1">
    <property type="nucleotide sequence ID" value="NZ_BRRE01000005.1"/>
</dbReference>
<evidence type="ECO:0000313" key="3">
    <source>
        <dbReference type="Proteomes" id="UP001076655"/>
    </source>
</evidence>
<feature type="signal peptide" evidence="1">
    <location>
        <begin position="1"/>
        <end position="26"/>
    </location>
</feature>
<evidence type="ECO:0000256" key="1">
    <source>
        <dbReference type="SAM" id="SignalP"/>
    </source>
</evidence>
<organism evidence="2 3">
    <name type="scientific">Morganella morganii</name>
    <name type="common">Proteus morganii</name>
    <dbReference type="NCBI Taxonomy" id="582"/>
    <lineage>
        <taxon>Bacteria</taxon>
        <taxon>Pseudomonadati</taxon>
        <taxon>Pseudomonadota</taxon>
        <taxon>Gammaproteobacteria</taxon>
        <taxon>Enterobacterales</taxon>
        <taxon>Morganellaceae</taxon>
        <taxon>Morganella</taxon>
    </lineage>
</organism>
<reference evidence="2" key="1">
    <citation type="submission" date="2022-08" db="EMBL/GenBank/DDBJ databases">
        <authorList>
            <person name="Dale J.L."/>
        </authorList>
    </citation>
    <scope>NUCLEOTIDE SEQUENCE</scope>
    <source>
        <strain evidence="2">2022EL-00758</strain>
    </source>
</reference>
<feature type="chain" id="PRO_5042065835" description="DUF1496 domain-containing protein" evidence="1">
    <location>
        <begin position="27"/>
        <end position="69"/>
    </location>
</feature>
<comment type="caution">
    <text evidence="2">The sequence shown here is derived from an EMBL/GenBank/DDBJ whole genome shotgun (WGS) entry which is preliminary data.</text>
</comment>
<dbReference type="Proteomes" id="UP001076655">
    <property type="component" value="Unassembled WGS sequence"/>
</dbReference>
<evidence type="ECO:0000313" key="2">
    <source>
        <dbReference type="EMBL" id="MCY0790532.1"/>
    </source>
</evidence>